<dbReference type="InterPro" id="IPR050518">
    <property type="entry name" value="Rpo3/RPB3_RNA_Pol_subunit"/>
</dbReference>
<dbReference type="GO" id="GO:0003899">
    <property type="term" value="F:DNA-directed RNA polymerase activity"/>
    <property type="evidence" value="ECO:0007669"/>
    <property type="project" value="InterPro"/>
</dbReference>
<dbReference type="SMART" id="SM00662">
    <property type="entry name" value="RPOLD"/>
    <property type="match status" value="1"/>
</dbReference>
<dbReference type="PROSITE" id="PS00446">
    <property type="entry name" value="RNA_POL_D_30KD"/>
    <property type="match status" value="1"/>
</dbReference>
<dbReference type="InterPro" id="IPR011262">
    <property type="entry name" value="DNA-dir_RNA_pol_insert"/>
</dbReference>
<dbReference type="InterPro" id="IPR036603">
    <property type="entry name" value="RBP11-like"/>
</dbReference>
<protein>
    <recommendedName>
        <fullName evidence="4">DNA-directed RNA polymerase RpoA/D/Rpb3-type domain-containing protein</fullName>
    </recommendedName>
</protein>
<keyword evidence="2" id="KW-0804">Transcription</keyword>
<evidence type="ECO:0000256" key="3">
    <source>
        <dbReference type="ARBA" id="ARBA00025804"/>
    </source>
</evidence>
<reference evidence="5" key="1">
    <citation type="submission" date="2015-04" db="EMBL/GenBank/DDBJ databases">
        <title>The genome sequence of the plant pathogenic Rhizarian Plasmodiophora brassicae reveals insights in its biotrophic life cycle and the origin of chitin synthesis.</title>
        <authorList>
            <person name="Schwelm A."/>
            <person name="Fogelqvist J."/>
            <person name="Knaust A."/>
            <person name="Julke S."/>
            <person name="Lilja T."/>
            <person name="Dhandapani V."/>
            <person name="Bonilla-Rosso G."/>
            <person name="Karlsson M."/>
            <person name="Shevchenko A."/>
            <person name="Choi S.R."/>
            <person name="Kim H.G."/>
            <person name="Park J.Y."/>
            <person name="Lim Y.P."/>
            <person name="Ludwig-Muller J."/>
            <person name="Dixelius C."/>
        </authorList>
    </citation>
    <scope>NUCLEOTIDE SEQUENCE</scope>
    <source>
        <tissue evidence="5">Potato root galls</tissue>
    </source>
</reference>
<evidence type="ECO:0000256" key="2">
    <source>
        <dbReference type="ARBA" id="ARBA00023163"/>
    </source>
</evidence>
<dbReference type="InterPro" id="IPR001514">
    <property type="entry name" value="DNA-dir_RNA_pol_30-40kDasu_CS"/>
</dbReference>
<evidence type="ECO:0000259" key="4">
    <source>
        <dbReference type="SMART" id="SM00662"/>
    </source>
</evidence>
<dbReference type="Pfam" id="PF01000">
    <property type="entry name" value="RNA_pol_A_bac"/>
    <property type="match status" value="1"/>
</dbReference>
<dbReference type="NCBIfam" id="NF001988">
    <property type="entry name" value="PRK00783.1"/>
    <property type="match status" value="1"/>
</dbReference>
<dbReference type="SUPFAM" id="SSF55257">
    <property type="entry name" value="RBP11-like subunits of RNA polymerase"/>
    <property type="match status" value="1"/>
</dbReference>
<dbReference type="EMBL" id="HACM01002593">
    <property type="protein sequence ID" value="CRZ03035.1"/>
    <property type="molecule type" value="Transcribed_RNA"/>
</dbReference>
<dbReference type="PANTHER" id="PTHR11800:SF2">
    <property type="entry name" value="DNA-DIRECTED RNA POLYMERASE II SUBUNIT RPB3"/>
    <property type="match status" value="1"/>
</dbReference>
<dbReference type="SUPFAM" id="SSF56553">
    <property type="entry name" value="Insert subdomain of RNA polymerase alpha subunit"/>
    <property type="match status" value="1"/>
</dbReference>
<dbReference type="GO" id="GO:0046983">
    <property type="term" value="F:protein dimerization activity"/>
    <property type="evidence" value="ECO:0007669"/>
    <property type="project" value="InterPro"/>
</dbReference>
<feature type="domain" description="DNA-directed RNA polymerase RpoA/D/Rpb3-type" evidence="4">
    <location>
        <begin position="18"/>
        <end position="286"/>
    </location>
</feature>
<accession>A0A0H5QLK8</accession>
<dbReference type="Pfam" id="PF01193">
    <property type="entry name" value="RNA_pol_L"/>
    <property type="match status" value="1"/>
</dbReference>
<keyword evidence="1" id="KW-0240">DNA-directed RNA polymerase</keyword>
<organism evidence="5">
    <name type="scientific">Spongospora subterranea</name>
    <dbReference type="NCBI Taxonomy" id="70186"/>
    <lineage>
        <taxon>Eukaryota</taxon>
        <taxon>Sar</taxon>
        <taxon>Rhizaria</taxon>
        <taxon>Endomyxa</taxon>
        <taxon>Phytomyxea</taxon>
        <taxon>Plasmodiophorida</taxon>
        <taxon>Plasmodiophoridae</taxon>
        <taxon>Spongospora</taxon>
    </lineage>
</organism>
<evidence type="ECO:0000256" key="1">
    <source>
        <dbReference type="ARBA" id="ARBA00022478"/>
    </source>
</evidence>
<sequence length="292" mass="32434">MTNSRSPQVEITEISHDTIAFTLSGTDASIANALRRVMIAEVPTMAIDLVEVRVNTSVCHDEFIAHRLGLIPLMSTNADTYNYTRDCKCDGNCVDCSVTFELSVLNTTLEDISVTSHDLIPIGETDVKPVDHRDTPDKVLIVKLGPNEELSLTAIARKGIAKDHTKWSPVAVATYQFDPLVQINSSRMDLLSESQKKEFVSSCPTRVYHYEEQHRVVVVEEPVSCMFCEQCLRTAESFNVKDLVKISVKSGRFLFKVESTGLMPPDQIVFAALRILVDKLDAVDNEITLDAA</sequence>
<dbReference type="GO" id="GO:0003677">
    <property type="term" value="F:DNA binding"/>
    <property type="evidence" value="ECO:0007669"/>
    <property type="project" value="InterPro"/>
</dbReference>
<dbReference type="GO" id="GO:0006366">
    <property type="term" value="P:transcription by RNA polymerase II"/>
    <property type="evidence" value="ECO:0007669"/>
    <property type="project" value="TreeGrafter"/>
</dbReference>
<dbReference type="InterPro" id="IPR011263">
    <property type="entry name" value="DNA-dir_RNA_pol_RpoA/D/Rpb3"/>
</dbReference>
<dbReference type="Gene3D" id="3.30.1360.10">
    <property type="entry name" value="RNA polymerase, RBP11-like subunit"/>
    <property type="match status" value="1"/>
</dbReference>
<dbReference type="AlphaFoldDB" id="A0A0H5QLK8"/>
<dbReference type="PANTHER" id="PTHR11800">
    <property type="entry name" value="DNA-DIRECTED RNA POLYMERASE"/>
    <property type="match status" value="1"/>
</dbReference>
<dbReference type="InterPro" id="IPR036643">
    <property type="entry name" value="RNApol_insert_sf"/>
</dbReference>
<dbReference type="HAMAP" id="MF_00320">
    <property type="entry name" value="RNApol_arch_Rpo3"/>
    <property type="match status" value="1"/>
</dbReference>
<dbReference type="InterPro" id="IPR022842">
    <property type="entry name" value="RNAP_Rpo3/Rpb3/RPAC1"/>
</dbReference>
<dbReference type="GO" id="GO:0005665">
    <property type="term" value="C:RNA polymerase II, core complex"/>
    <property type="evidence" value="ECO:0007669"/>
    <property type="project" value="TreeGrafter"/>
</dbReference>
<evidence type="ECO:0000313" key="5">
    <source>
        <dbReference type="EMBL" id="CRZ03035.1"/>
    </source>
</evidence>
<comment type="similarity">
    <text evidence="3">Belongs to the archaeal Rpo3/eukaryotic RPB3 RNA polymerase subunit family.</text>
</comment>
<dbReference type="Gene3D" id="2.170.120.12">
    <property type="entry name" value="DNA-directed RNA polymerase, insert domain"/>
    <property type="match status" value="1"/>
</dbReference>
<name>A0A0H5QLK8_9EUKA</name>
<proteinExistence type="inferred from homology"/>